<evidence type="ECO:0000259" key="1">
    <source>
        <dbReference type="PROSITE" id="PS51184"/>
    </source>
</evidence>
<proteinExistence type="predicted"/>
<gene>
    <name evidence="2" type="ORF">NG799_07240</name>
</gene>
<dbReference type="PROSITE" id="PS51184">
    <property type="entry name" value="JMJC"/>
    <property type="match status" value="1"/>
</dbReference>
<dbReference type="InterPro" id="IPR003347">
    <property type="entry name" value="JmjC_dom"/>
</dbReference>
<accession>A0ABT2MN01</accession>
<dbReference type="SUPFAM" id="SSF51197">
    <property type="entry name" value="Clavaminate synthase-like"/>
    <property type="match status" value="1"/>
</dbReference>
<dbReference type="SMART" id="SM00558">
    <property type="entry name" value="JmjC"/>
    <property type="match status" value="1"/>
</dbReference>
<dbReference type="PANTHER" id="PTHR12461">
    <property type="entry name" value="HYPOXIA-INDUCIBLE FACTOR 1 ALPHA INHIBITOR-RELATED"/>
    <property type="match status" value="1"/>
</dbReference>
<dbReference type="EMBL" id="JAMXFF010000008">
    <property type="protein sequence ID" value="MCT7966124.1"/>
    <property type="molecule type" value="Genomic_DNA"/>
</dbReference>
<dbReference type="InterPro" id="IPR041667">
    <property type="entry name" value="Cupin_8"/>
</dbReference>
<name>A0ABT2MN01_9CYAN</name>
<sequence length="378" mass="42990">MIAEQISVDSAIATADDSQLVQVMLMLDGGHQCEIALMPDAPLLGELFQALTTEPENSESKLFQIPIEEGNGALYFPGASLVAIATDPAVSLAIPEEPKPIETREDIEPDDPVLQLEWQLNTYHKLAKLSPDYGKVERIPHVSGPEFLERFYIRNKPVIFTDLMENWKALSLWSPQYFKEKYGHVTVGAQFNRESNQQYEWCRDKHQKMVLFGEFVDQVLQGGETNDYYIGAYNGNFSREGFTGLLDDIELFPEYLTDTKDANNTSFWFGPGGAITPLHFDPLNTFLCQVYGRKRVRLIAPTQKHLLGTYGHYFSNIDLENPNFERYPQLKKLDIIELIIGPGDVLFLPVGWWHQVRSLEVSISISLLNLAFENTFNF</sequence>
<dbReference type="PANTHER" id="PTHR12461:SF105">
    <property type="entry name" value="HYPOXIA-INDUCIBLE FACTOR 1-ALPHA INHIBITOR"/>
    <property type="match status" value="1"/>
</dbReference>
<evidence type="ECO:0000313" key="2">
    <source>
        <dbReference type="EMBL" id="MCT7966124.1"/>
    </source>
</evidence>
<dbReference type="RefSeq" id="WP_368005774.1">
    <property type="nucleotide sequence ID" value="NZ_JAMXFF010000008.1"/>
</dbReference>
<protein>
    <submittedName>
        <fullName evidence="2">Cupin-like domain-containing protein</fullName>
    </submittedName>
</protein>
<dbReference type="Gene3D" id="2.60.120.650">
    <property type="entry name" value="Cupin"/>
    <property type="match status" value="1"/>
</dbReference>
<comment type="caution">
    <text evidence="2">The sequence shown here is derived from an EMBL/GenBank/DDBJ whole genome shotgun (WGS) entry which is preliminary data.</text>
</comment>
<dbReference type="Pfam" id="PF13621">
    <property type="entry name" value="Cupin_8"/>
    <property type="match status" value="1"/>
</dbReference>
<dbReference type="Proteomes" id="UP001525890">
    <property type="component" value="Unassembled WGS sequence"/>
</dbReference>
<keyword evidence="3" id="KW-1185">Reference proteome</keyword>
<evidence type="ECO:0000313" key="3">
    <source>
        <dbReference type="Proteomes" id="UP001525890"/>
    </source>
</evidence>
<feature type="domain" description="JmjC" evidence="1">
    <location>
        <begin position="241"/>
        <end position="378"/>
    </location>
</feature>
<organism evidence="2 3">
    <name type="scientific">Laspinema palackyanum D2a</name>
    <dbReference type="NCBI Taxonomy" id="2953684"/>
    <lineage>
        <taxon>Bacteria</taxon>
        <taxon>Bacillati</taxon>
        <taxon>Cyanobacteriota</taxon>
        <taxon>Cyanophyceae</taxon>
        <taxon>Oscillatoriophycideae</taxon>
        <taxon>Oscillatoriales</taxon>
        <taxon>Laspinemataceae</taxon>
        <taxon>Laspinema</taxon>
        <taxon>Laspinema palackyanum</taxon>
    </lineage>
</organism>
<reference evidence="2 3" key="1">
    <citation type="journal article" date="2022" name="Front. Microbiol.">
        <title>High genomic differentiation and limited gene flow indicate recent cryptic speciation within the genus Laspinema (cyanobacteria).</title>
        <authorList>
            <person name="Stanojkovic A."/>
            <person name="Skoupy S."/>
            <person name="Skaloud P."/>
            <person name="Dvorak P."/>
        </authorList>
    </citation>
    <scope>NUCLEOTIDE SEQUENCE [LARGE SCALE GENOMIC DNA]</scope>
    <source>
        <strain evidence="2 3">D2a</strain>
    </source>
</reference>